<reference evidence="2" key="1">
    <citation type="submission" date="2025-08" db="UniProtKB">
        <authorList>
            <consortium name="Ensembl"/>
        </authorList>
    </citation>
    <scope>IDENTIFICATION</scope>
</reference>
<reference evidence="2" key="2">
    <citation type="submission" date="2025-09" db="UniProtKB">
        <authorList>
            <consortium name="Ensembl"/>
        </authorList>
    </citation>
    <scope>IDENTIFICATION</scope>
</reference>
<dbReference type="Ensembl" id="ENSOKIT00005114118.1">
    <property type="protein sequence ID" value="ENSOKIP00005106471.1"/>
    <property type="gene ID" value="ENSOKIG00005046759.1"/>
</dbReference>
<evidence type="ECO:0000313" key="2">
    <source>
        <dbReference type="Ensembl" id="ENSOKIP00005106471.1"/>
    </source>
</evidence>
<sequence length="252" mass="29082">MGQLLFICSISPPQYHYISLQMNYSQAQTYCRDMYTDLATIYNSGDLDRLVQLVPNGTASVWIGLEFGDEFEWHWSLPDQRNIEFFNWRAAEPKGDQNCTSVILNDNKWNVQWCNISWGFVCHGNLILIHENMTWNEALSYCREHHVDLVSITTELLQYWVTERAANATSSHVWVGLRFTCSFHFWFWIRSDAGCYQNWAPGHGSDSQQDCGIAGAVETTGRQQWVSLEENQRLNFICYKCSGDSGEGLIHP</sequence>
<keyword evidence="3" id="KW-1185">Reference proteome</keyword>
<proteinExistence type="predicted"/>
<evidence type="ECO:0000313" key="3">
    <source>
        <dbReference type="Proteomes" id="UP000694557"/>
    </source>
</evidence>
<dbReference type="Gene3D" id="3.10.100.10">
    <property type="entry name" value="Mannose-Binding Protein A, subunit A"/>
    <property type="match status" value="2"/>
</dbReference>
<name>A0A8C7KRN7_ONCKI</name>
<accession>A0A8C7KRN7</accession>
<protein>
    <recommendedName>
        <fullName evidence="1">C-type lectin domain-containing protein</fullName>
    </recommendedName>
</protein>
<dbReference type="Proteomes" id="UP000694557">
    <property type="component" value="Unassembled WGS sequence"/>
</dbReference>
<dbReference type="InterPro" id="IPR016187">
    <property type="entry name" value="CTDL_fold"/>
</dbReference>
<dbReference type="GeneTree" id="ENSGT01100000263473"/>
<dbReference type="InterPro" id="IPR016186">
    <property type="entry name" value="C-type_lectin-like/link_sf"/>
</dbReference>
<dbReference type="InterPro" id="IPR001304">
    <property type="entry name" value="C-type_lectin-like"/>
</dbReference>
<evidence type="ECO:0000259" key="1">
    <source>
        <dbReference type="PROSITE" id="PS50041"/>
    </source>
</evidence>
<dbReference type="AlphaFoldDB" id="A0A8C7KRN7"/>
<dbReference type="PROSITE" id="PS50041">
    <property type="entry name" value="C_TYPE_LECTIN_2"/>
    <property type="match status" value="2"/>
</dbReference>
<dbReference type="Pfam" id="PF00059">
    <property type="entry name" value="Lectin_C"/>
    <property type="match status" value="2"/>
</dbReference>
<feature type="domain" description="C-type lectin" evidence="1">
    <location>
        <begin position="15"/>
        <end position="123"/>
    </location>
</feature>
<dbReference type="PANTHER" id="PTHR45784:SF3">
    <property type="entry name" value="C-TYPE LECTIN DOMAIN FAMILY 4 MEMBER K-LIKE-RELATED"/>
    <property type="match status" value="1"/>
</dbReference>
<dbReference type="SMART" id="SM00034">
    <property type="entry name" value="CLECT"/>
    <property type="match status" value="2"/>
</dbReference>
<dbReference type="CDD" id="cd00037">
    <property type="entry name" value="CLECT"/>
    <property type="match status" value="1"/>
</dbReference>
<dbReference type="PANTHER" id="PTHR45784">
    <property type="entry name" value="C-TYPE LECTIN DOMAIN FAMILY 20 MEMBER A-RELATED"/>
    <property type="match status" value="1"/>
</dbReference>
<organism evidence="2 3">
    <name type="scientific">Oncorhynchus kisutch</name>
    <name type="common">Coho salmon</name>
    <name type="synonym">Salmo kisutch</name>
    <dbReference type="NCBI Taxonomy" id="8019"/>
    <lineage>
        <taxon>Eukaryota</taxon>
        <taxon>Metazoa</taxon>
        <taxon>Chordata</taxon>
        <taxon>Craniata</taxon>
        <taxon>Vertebrata</taxon>
        <taxon>Euteleostomi</taxon>
        <taxon>Actinopterygii</taxon>
        <taxon>Neopterygii</taxon>
        <taxon>Teleostei</taxon>
        <taxon>Protacanthopterygii</taxon>
        <taxon>Salmoniformes</taxon>
        <taxon>Salmonidae</taxon>
        <taxon>Salmoninae</taxon>
        <taxon>Oncorhynchus</taxon>
    </lineage>
</organism>
<dbReference type="SUPFAM" id="SSF56436">
    <property type="entry name" value="C-type lectin-like"/>
    <property type="match status" value="2"/>
</dbReference>
<feature type="domain" description="C-type lectin" evidence="1">
    <location>
        <begin position="131"/>
        <end position="239"/>
    </location>
</feature>